<evidence type="ECO:0000313" key="2">
    <source>
        <dbReference type="Proteomes" id="UP001497382"/>
    </source>
</evidence>
<evidence type="ECO:0000313" key="1">
    <source>
        <dbReference type="EMBL" id="CAL1264845.1"/>
    </source>
</evidence>
<dbReference type="Proteomes" id="UP001497382">
    <property type="component" value="Unassembled WGS sequence"/>
</dbReference>
<sequence length="91" mass="10441">MQKEVFLEDRLNRKCAPSAREQHPAGSRGRLSVVPFQRPGIQNASLRGRRRGHRSCLSTRISTSHALIRLAKKTKRRTDRLKKFFSGTSRV</sequence>
<protein>
    <submittedName>
        <fullName evidence="1">Uncharacterized protein</fullName>
    </submittedName>
</protein>
<proteinExistence type="predicted"/>
<keyword evidence="2" id="KW-1185">Reference proteome</keyword>
<comment type="caution">
    <text evidence="1">The sequence shown here is derived from an EMBL/GenBank/DDBJ whole genome shotgun (WGS) entry which is preliminary data.</text>
</comment>
<reference evidence="1 2" key="1">
    <citation type="submission" date="2024-04" db="EMBL/GenBank/DDBJ databases">
        <authorList>
            <person name="Rising A."/>
            <person name="Reimegard J."/>
            <person name="Sonavane S."/>
            <person name="Akerstrom W."/>
            <person name="Nylinder S."/>
            <person name="Hedman E."/>
            <person name="Kallberg Y."/>
        </authorList>
    </citation>
    <scope>NUCLEOTIDE SEQUENCE [LARGE SCALE GENOMIC DNA]</scope>
</reference>
<dbReference type="EMBL" id="CAXIEN010000014">
    <property type="protein sequence ID" value="CAL1264845.1"/>
    <property type="molecule type" value="Genomic_DNA"/>
</dbReference>
<name>A0AAV1Z3B7_9ARAC</name>
<gene>
    <name evidence="1" type="ORF">LARSCL_LOCUS2191</name>
</gene>
<dbReference type="AlphaFoldDB" id="A0AAV1Z3B7"/>
<accession>A0AAV1Z3B7</accession>
<organism evidence="1 2">
    <name type="scientific">Larinioides sclopetarius</name>
    <dbReference type="NCBI Taxonomy" id="280406"/>
    <lineage>
        <taxon>Eukaryota</taxon>
        <taxon>Metazoa</taxon>
        <taxon>Ecdysozoa</taxon>
        <taxon>Arthropoda</taxon>
        <taxon>Chelicerata</taxon>
        <taxon>Arachnida</taxon>
        <taxon>Araneae</taxon>
        <taxon>Araneomorphae</taxon>
        <taxon>Entelegynae</taxon>
        <taxon>Araneoidea</taxon>
        <taxon>Araneidae</taxon>
        <taxon>Larinioides</taxon>
    </lineage>
</organism>